<evidence type="ECO:0000256" key="3">
    <source>
        <dbReference type="ARBA" id="ARBA00022692"/>
    </source>
</evidence>
<evidence type="ECO:0000256" key="2">
    <source>
        <dbReference type="ARBA" id="ARBA00022475"/>
    </source>
</evidence>
<feature type="region of interest" description="Disordered" evidence="7">
    <location>
        <begin position="83"/>
        <end position="113"/>
    </location>
</feature>
<proteinExistence type="predicted"/>
<dbReference type="InterPro" id="IPR000276">
    <property type="entry name" value="GPCR_Rhodpsn"/>
</dbReference>
<feature type="region of interest" description="Disordered" evidence="7">
    <location>
        <begin position="268"/>
        <end position="288"/>
    </location>
</feature>
<feature type="compositionally biased region" description="Basic and acidic residues" evidence="7">
    <location>
        <begin position="274"/>
        <end position="285"/>
    </location>
</feature>
<reference evidence="10 11" key="1">
    <citation type="journal article" date="2023" name="J. Hered.">
        <title>Chromosome-level genome of the wood stork (Mycteria americana) provides insight into avian chromosome evolution.</title>
        <authorList>
            <person name="Flamio R. Jr."/>
            <person name="Ramstad K.M."/>
        </authorList>
    </citation>
    <scope>NUCLEOTIDE SEQUENCE [LARGE SCALE GENOMIC DNA]</scope>
    <source>
        <strain evidence="10">JAX WOST 10</strain>
    </source>
</reference>
<feature type="transmembrane region" description="Helical" evidence="8">
    <location>
        <begin position="462"/>
        <end position="485"/>
    </location>
</feature>
<feature type="transmembrane region" description="Helical" evidence="8">
    <location>
        <begin position="202"/>
        <end position="222"/>
    </location>
</feature>
<evidence type="ECO:0000256" key="6">
    <source>
        <dbReference type="ARBA" id="ARBA00023170"/>
    </source>
</evidence>
<protein>
    <recommendedName>
        <fullName evidence="9">G-protein coupled receptors family 1 profile domain-containing protein</fullName>
    </recommendedName>
</protein>
<dbReference type="PROSITE" id="PS50262">
    <property type="entry name" value="G_PROTEIN_RECEP_F1_2"/>
    <property type="match status" value="1"/>
</dbReference>
<gene>
    <name evidence="10" type="ORF">QYF61_020675</name>
</gene>
<keyword evidence="2" id="KW-1003">Cell membrane</keyword>
<dbReference type="GO" id="GO:0042277">
    <property type="term" value="F:peptide binding"/>
    <property type="evidence" value="ECO:0007669"/>
    <property type="project" value="TreeGrafter"/>
</dbReference>
<comment type="caution">
    <text evidence="10">The sequence shown here is derived from an EMBL/GenBank/DDBJ whole genome shotgun (WGS) entry which is preliminary data.</text>
</comment>
<keyword evidence="5 8" id="KW-0472">Membrane</keyword>
<evidence type="ECO:0000256" key="4">
    <source>
        <dbReference type="ARBA" id="ARBA00022989"/>
    </source>
</evidence>
<evidence type="ECO:0000256" key="1">
    <source>
        <dbReference type="ARBA" id="ARBA00004651"/>
    </source>
</evidence>
<dbReference type="PANTHER" id="PTHR24241">
    <property type="entry name" value="NEUROPEPTIDE RECEPTOR-RELATED G-PROTEIN COUPLED RECEPTOR"/>
    <property type="match status" value="1"/>
</dbReference>
<dbReference type="GO" id="GO:0004930">
    <property type="term" value="F:G protein-coupled receptor activity"/>
    <property type="evidence" value="ECO:0007669"/>
    <property type="project" value="InterPro"/>
</dbReference>
<dbReference type="SUPFAM" id="SSF81321">
    <property type="entry name" value="Family A G protein-coupled receptor-like"/>
    <property type="match status" value="2"/>
</dbReference>
<evidence type="ECO:0000313" key="10">
    <source>
        <dbReference type="EMBL" id="KAK4821461.1"/>
    </source>
</evidence>
<comment type="subcellular location">
    <subcellularLocation>
        <location evidence="1">Cell membrane</location>
        <topology evidence="1">Multi-pass membrane protein</topology>
    </subcellularLocation>
</comment>
<dbReference type="Gene3D" id="1.20.1070.10">
    <property type="entry name" value="Rhodopsin 7-helix transmembrane proteins"/>
    <property type="match status" value="2"/>
</dbReference>
<keyword evidence="3 8" id="KW-0812">Transmembrane</keyword>
<dbReference type="GO" id="GO:0032870">
    <property type="term" value="P:cellular response to hormone stimulus"/>
    <property type="evidence" value="ECO:0007669"/>
    <property type="project" value="TreeGrafter"/>
</dbReference>
<organism evidence="10 11">
    <name type="scientific">Mycteria americana</name>
    <name type="common">Wood stork</name>
    <dbReference type="NCBI Taxonomy" id="33587"/>
    <lineage>
        <taxon>Eukaryota</taxon>
        <taxon>Metazoa</taxon>
        <taxon>Chordata</taxon>
        <taxon>Craniata</taxon>
        <taxon>Vertebrata</taxon>
        <taxon>Euteleostomi</taxon>
        <taxon>Archelosauria</taxon>
        <taxon>Archosauria</taxon>
        <taxon>Dinosauria</taxon>
        <taxon>Saurischia</taxon>
        <taxon>Theropoda</taxon>
        <taxon>Coelurosauria</taxon>
        <taxon>Aves</taxon>
        <taxon>Neognathae</taxon>
        <taxon>Neoaves</taxon>
        <taxon>Aequornithes</taxon>
        <taxon>Ciconiiformes</taxon>
        <taxon>Ciconiidae</taxon>
        <taxon>Mycteria</taxon>
    </lineage>
</organism>
<evidence type="ECO:0000256" key="5">
    <source>
        <dbReference type="ARBA" id="ARBA00023136"/>
    </source>
</evidence>
<dbReference type="PANTHER" id="PTHR24241:SF69">
    <property type="entry name" value="GONADOTROPIN-RELEASING HORMONE II RECEPTOR-RELATED"/>
    <property type="match status" value="1"/>
</dbReference>
<accession>A0AAN7S6W6</accession>
<dbReference type="Proteomes" id="UP001333110">
    <property type="component" value="Unassembled WGS sequence"/>
</dbReference>
<sequence>MAWLGGAGQDALPGGEAAGGEGLLVPQGLRHRAQRVSIPVQDHEGCSGVGAGWAAGMAWAPSGQAAAACLPVAAGRGRPDPALAVGNASAEPPGSLPPPERGCAWSPQAEGGEEPLRLPTFSPAAQARVAVTFALFALSAGCNLAVLRAARGRRGGRRSHIRLLLLHLAAADLLVTVAVMPLDAVWNITLQWRAGDLACRLLMYLRLLAMYASAFVTVVISLDRQAAILRPLAIARARRRNRIMLYVAWVLSAGLSVPQLCPPPRCVPRPPGSGERRWRRGDCGSRSRGQGLTLWLQWSLARDPGALPSGSAEPLSPRSPGEGAAVPPLLCLQLFLFHTVTLRPPHNFTQCTTRGSFPQPWHETLYNMLGFACLFLLPLLIMVCCYARILLEISRRMGSSLFSSRDVSLRCSRNNIPRARLRVLKMSLVIVSSFILCWTPYYLLGLWYWFCPRAMEKRVSPALTHILFIFGLFNACLDPITYGLFTIPFRRGWGCPCGHGPEPQPPSPATGSFRCSASSLPPKRGVPGARGWRVPAGPGLPAGAGSCQSSSL</sequence>
<keyword evidence="4 8" id="KW-1133">Transmembrane helix</keyword>
<dbReference type="AlphaFoldDB" id="A0AAN7S6W6"/>
<dbReference type="EMBL" id="JAUNZN010000005">
    <property type="protein sequence ID" value="KAK4821461.1"/>
    <property type="molecule type" value="Genomic_DNA"/>
</dbReference>
<feature type="compositionally biased region" description="Low complexity" evidence="7">
    <location>
        <begin position="535"/>
        <end position="545"/>
    </location>
</feature>
<dbReference type="GO" id="GO:0005886">
    <property type="term" value="C:plasma membrane"/>
    <property type="evidence" value="ECO:0007669"/>
    <property type="project" value="UniProtKB-SubCell"/>
</dbReference>
<evidence type="ECO:0000313" key="11">
    <source>
        <dbReference type="Proteomes" id="UP001333110"/>
    </source>
</evidence>
<evidence type="ECO:0000256" key="8">
    <source>
        <dbReference type="SAM" id="Phobius"/>
    </source>
</evidence>
<dbReference type="InterPro" id="IPR017452">
    <property type="entry name" value="GPCR_Rhodpsn_7TM"/>
</dbReference>
<evidence type="ECO:0000256" key="7">
    <source>
        <dbReference type="SAM" id="MobiDB-lite"/>
    </source>
</evidence>
<feature type="compositionally biased region" description="Polar residues" evidence="7">
    <location>
        <begin position="509"/>
        <end position="519"/>
    </location>
</feature>
<evidence type="ECO:0000259" key="9">
    <source>
        <dbReference type="PROSITE" id="PS50262"/>
    </source>
</evidence>
<feature type="transmembrane region" description="Helical" evidence="8">
    <location>
        <begin position="428"/>
        <end position="450"/>
    </location>
</feature>
<name>A0AAN7S6W6_MYCAM</name>
<keyword evidence="11" id="KW-1185">Reference proteome</keyword>
<feature type="transmembrane region" description="Helical" evidence="8">
    <location>
        <begin position="161"/>
        <end position="182"/>
    </location>
</feature>
<dbReference type="Pfam" id="PF00001">
    <property type="entry name" value="7tm_1"/>
    <property type="match status" value="2"/>
</dbReference>
<feature type="domain" description="G-protein coupled receptors family 1 profile" evidence="9">
    <location>
        <begin position="141"/>
        <end position="482"/>
    </location>
</feature>
<feature type="transmembrane region" description="Helical" evidence="8">
    <location>
        <begin position="368"/>
        <end position="391"/>
    </location>
</feature>
<dbReference type="PRINTS" id="PR00237">
    <property type="entry name" value="GPCRRHODOPSN"/>
</dbReference>
<feature type="transmembrane region" description="Helical" evidence="8">
    <location>
        <begin position="243"/>
        <end position="260"/>
    </location>
</feature>
<feature type="transmembrane region" description="Helical" evidence="8">
    <location>
        <begin position="129"/>
        <end position="149"/>
    </location>
</feature>
<feature type="region of interest" description="Disordered" evidence="7">
    <location>
        <begin position="506"/>
        <end position="552"/>
    </location>
</feature>
<keyword evidence="6" id="KW-0675">Receptor</keyword>